<sequence length="638" mass="72571">MDAYIVLQLLFLIASCKASNRSAETQRQQYDVILDVISTFWQEKSTVILKCASYQGNFDIDDLTLALNRRSFSSTVLSVKSKTNFRQILRLTEGVYSGKHHPPVVVLCKDSWLPTLIQEVQKYPIIRRNAYWILFRTNKAKSLASFLPNGMSLFCQKLVIIQRLVKVTDSKDKDIFRVSQTTRWAIFSCNNTRHIATWTTSEGFTFLDTSQDKSKYERLDFQGRLLRVGTLKKIPHITYHVRKDENVIGDEGIENSLLNTIAEHLNFSYKLVLPPDGMFGAKENGTWSGIMGMVMRKEVDMGLTALVVTYEREEDMDFTVPYNFEFLTFVTAVPGFEHRALAIIRPFTWQMWIVLILTLAFSGILMNAVDNISAKVHRTSRRHLEAFWFIIGNLTSQGHHIEVAPELSVRCMAGAWLLVAVVLLAAYCGPLTSHVTFPTPLKPIDKVGELQVAVKSGAMKAGTLQGTSYFHRFMLAEDGVLKYLADKMRKHPSWVMTDIQKGIERALKSPYAFIHGRVVLSAHAAMLGRDRFHVSTDCFFSDTFAFPLQDGSPLKAEFDKVIRRIWEAGLVVQWEKEQLRRYDNRDLITTEDPTDAFTLVDIQGAFILFGMGNAMALIAFVVENIIQCLKWIINSKTV</sequence>
<reference evidence="18" key="1">
    <citation type="submission" date="2025-08" db="UniProtKB">
        <authorList>
            <consortium name="RefSeq"/>
        </authorList>
    </citation>
    <scope>IDENTIFICATION</scope>
    <source>
        <tissue evidence="18">Muscle</tissue>
    </source>
</reference>
<feature type="transmembrane region" description="Helical" evidence="13">
    <location>
        <begin position="407"/>
        <end position="427"/>
    </location>
</feature>
<evidence type="ECO:0000256" key="6">
    <source>
        <dbReference type="ARBA" id="ARBA00022989"/>
    </source>
</evidence>
<dbReference type="SUPFAM" id="SSF53850">
    <property type="entry name" value="Periplasmic binding protein-like II"/>
    <property type="match status" value="1"/>
</dbReference>
<keyword evidence="14" id="KW-0732">Signal</keyword>
<accession>A0ABM1SSJ8</accession>
<evidence type="ECO:0000256" key="4">
    <source>
        <dbReference type="ARBA" id="ARBA00022475"/>
    </source>
</evidence>
<dbReference type="GeneID" id="106463414"/>
<dbReference type="PANTHER" id="PTHR42643">
    <property type="entry name" value="IONOTROPIC RECEPTOR 20A-RELATED"/>
    <property type="match status" value="1"/>
</dbReference>
<dbReference type="Gene3D" id="1.10.287.70">
    <property type="match status" value="1"/>
</dbReference>
<keyword evidence="3" id="KW-0813">Transport</keyword>
<dbReference type="Gene3D" id="3.40.50.2300">
    <property type="match status" value="1"/>
</dbReference>
<evidence type="ECO:0000256" key="12">
    <source>
        <dbReference type="ARBA" id="ARBA00023303"/>
    </source>
</evidence>
<dbReference type="InterPro" id="IPR019594">
    <property type="entry name" value="Glu/Gly-bd"/>
</dbReference>
<dbReference type="InterPro" id="IPR052192">
    <property type="entry name" value="Insect_Ionotropic_Sensory_Rcpt"/>
</dbReference>
<protein>
    <submittedName>
        <fullName evidence="18">Probable glutamate receptor isoform X1</fullName>
    </submittedName>
</protein>
<evidence type="ECO:0000256" key="1">
    <source>
        <dbReference type="ARBA" id="ARBA00004651"/>
    </source>
</evidence>
<keyword evidence="5 13" id="KW-0812">Transmembrane</keyword>
<evidence type="ECO:0000256" key="8">
    <source>
        <dbReference type="ARBA" id="ARBA00023136"/>
    </source>
</evidence>
<dbReference type="SMART" id="SM00918">
    <property type="entry name" value="Lig_chan-Glu_bd"/>
    <property type="match status" value="1"/>
</dbReference>
<evidence type="ECO:0000256" key="14">
    <source>
        <dbReference type="SAM" id="SignalP"/>
    </source>
</evidence>
<evidence type="ECO:0000256" key="9">
    <source>
        <dbReference type="ARBA" id="ARBA00023170"/>
    </source>
</evidence>
<evidence type="ECO:0000256" key="13">
    <source>
        <dbReference type="SAM" id="Phobius"/>
    </source>
</evidence>
<comment type="similarity">
    <text evidence="2">Belongs to the glutamate-gated ion channel (TC 1.A.10.1) family.</text>
</comment>
<dbReference type="Pfam" id="PF10613">
    <property type="entry name" value="Lig_chan-Glu_bd"/>
    <property type="match status" value="1"/>
</dbReference>
<keyword evidence="6 13" id="KW-1133">Transmembrane helix</keyword>
<name>A0ABM1SSJ8_LIMPO</name>
<evidence type="ECO:0000256" key="11">
    <source>
        <dbReference type="ARBA" id="ARBA00023286"/>
    </source>
</evidence>
<keyword evidence="8 13" id="KW-0472">Membrane</keyword>
<feature type="signal peptide" evidence="14">
    <location>
        <begin position="1"/>
        <end position="18"/>
    </location>
</feature>
<feature type="transmembrane region" description="Helical" evidence="13">
    <location>
        <begin position="349"/>
        <end position="369"/>
    </location>
</feature>
<dbReference type="Gene3D" id="3.40.190.10">
    <property type="entry name" value="Periplasmic binding protein-like II"/>
    <property type="match status" value="1"/>
</dbReference>
<evidence type="ECO:0000259" key="16">
    <source>
        <dbReference type="SMART" id="SM00918"/>
    </source>
</evidence>
<keyword evidence="17" id="KW-1185">Reference proteome</keyword>
<dbReference type="Pfam" id="PF00060">
    <property type="entry name" value="Lig_chan"/>
    <property type="match status" value="1"/>
</dbReference>
<keyword evidence="11" id="KW-1071">Ligand-gated ion channel</keyword>
<evidence type="ECO:0000313" key="18">
    <source>
        <dbReference type="RefSeq" id="XP_022246604.1"/>
    </source>
</evidence>
<feature type="chain" id="PRO_5046810887" evidence="14">
    <location>
        <begin position="19"/>
        <end position="638"/>
    </location>
</feature>
<keyword evidence="7" id="KW-0406">Ion transport</keyword>
<evidence type="ECO:0000256" key="3">
    <source>
        <dbReference type="ARBA" id="ARBA00022448"/>
    </source>
</evidence>
<dbReference type="Proteomes" id="UP000694941">
    <property type="component" value="Unplaced"/>
</dbReference>
<dbReference type="SMART" id="SM00079">
    <property type="entry name" value="PBPe"/>
    <property type="match status" value="1"/>
</dbReference>
<evidence type="ECO:0000256" key="5">
    <source>
        <dbReference type="ARBA" id="ARBA00022692"/>
    </source>
</evidence>
<feature type="transmembrane region" description="Helical" evidence="13">
    <location>
        <begin position="605"/>
        <end position="626"/>
    </location>
</feature>
<comment type="subcellular location">
    <subcellularLocation>
        <location evidence="1">Cell membrane</location>
        <topology evidence="1">Multi-pass membrane protein</topology>
    </subcellularLocation>
</comment>
<keyword evidence="12" id="KW-0407">Ion channel</keyword>
<dbReference type="RefSeq" id="XP_022246604.1">
    <property type="nucleotide sequence ID" value="XM_022390896.1"/>
</dbReference>
<feature type="domain" description="Ionotropic glutamate receptor C-terminal" evidence="15">
    <location>
        <begin position="238"/>
        <end position="581"/>
    </location>
</feature>
<evidence type="ECO:0000259" key="15">
    <source>
        <dbReference type="SMART" id="SM00079"/>
    </source>
</evidence>
<evidence type="ECO:0000256" key="7">
    <source>
        <dbReference type="ARBA" id="ARBA00023065"/>
    </source>
</evidence>
<evidence type="ECO:0000256" key="10">
    <source>
        <dbReference type="ARBA" id="ARBA00023180"/>
    </source>
</evidence>
<dbReference type="InterPro" id="IPR001320">
    <property type="entry name" value="Iontro_rcpt_C"/>
</dbReference>
<dbReference type="PANTHER" id="PTHR42643:SF24">
    <property type="entry name" value="IONOTROPIC RECEPTOR 60A"/>
    <property type="match status" value="1"/>
</dbReference>
<evidence type="ECO:0000256" key="2">
    <source>
        <dbReference type="ARBA" id="ARBA00008685"/>
    </source>
</evidence>
<keyword evidence="9 18" id="KW-0675">Receptor</keyword>
<proteinExistence type="inferred from homology"/>
<evidence type="ECO:0000313" key="17">
    <source>
        <dbReference type="Proteomes" id="UP000694941"/>
    </source>
</evidence>
<organism evidence="17 18">
    <name type="scientific">Limulus polyphemus</name>
    <name type="common">Atlantic horseshoe crab</name>
    <dbReference type="NCBI Taxonomy" id="6850"/>
    <lineage>
        <taxon>Eukaryota</taxon>
        <taxon>Metazoa</taxon>
        <taxon>Ecdysozoa</taxon>
        <taxon>Arthropoda</taxon>
        <taxon>Chelicerata</taxon>
        <taxon>Merostomata</taxon>
        <taxon>Xiphosura</taxon>
        <taxon>Limulidae</taxon>
        <taxon>Limulus</taxon>
    </lineage>
</organism>
<feature type="domain" description="Ionotropic glutamate receptor L-glutamate and glycine-binding" evidence="16">
    <location>
        <begin position="238"/>
        <end position="296"/>
    </location>
</feature>
<keyword evidence="4" id="KW-1003">Cell membrane</keyword>
<keyword evidence="10" id="KW-0325">Glycoprotein</keyword>
<gene>
    <name evidence="18" type="primary">LOC106463414</name>
</gene>